<accession>A0A4S4G182</accession>
<comment type="caution">
    <text evidence="1">The sequence shown here is derived from an EMBL/GenBank/DDBJ whole genome shotgun (WGS) entry which is preliminary data.</text>
</comment>
<keyword evidence="2" id="KW-1185">Reference proteome</keyword>
<sequence>MRSIVVRPEQLDLKSADGALISELSYDSDPPHFVDTLSAVLGAPAEVDPDAGGSGVRWAGVRVAWGPGATGPKHGMKNMVDFDRAIVGDGVSVVTVQGFKPGDDVSAFAAQRGRTYWTTDSGAGQNLIDAEVGAELGPSPVAGYLNAHAVAVSDDPAAPGASDIFAPFNFGVEDGSEADQS</sequence>
<evidence type="ECO:0000313" key="2">
    <source>
        <dbReference type="Proteomes" id="UP000307380"/>
    </source>
</evidence>
<reference evidence="1 2" key="1">
    <citation type="submission" date="2019-04" db="EMBL/GenBank/DDBJ databases">
        <authorList>
            <person name="Jiang L."/>
        </authorList>
    </citation>
    <scope>NUCLEOTIDE SEQUENCE [LARGE SCALE GENOMIC DNA]</scope>
    <source>
        <strain evidence="1 2">YIM 131861</strain>
    </source>
</reference>
<organism evidence="1 2">
    <name type="scientific">Orlajensenia flava</name>
    <dbReference type="NCBI Taxonomy" id="2565934"/>
    <lineage>
        <taxon>Bacteria</taxon>
        <taxon>Bacillati</taxon>
        <taxon>Actinomycetota</taxon>
        <taxon>Actinomycetes</taxon>
        <taxon>Micrococcales</taxon>
        <taxon>Microbacteriaceae</taxon>
        <taxon>Orlajensenia</taxon>
    </lineage>
</organism>
<dbReference type="AlphaFoldDB" id="A0A4S4G182"/>
<evidence type="ECO:0000313" key="1">
    <source>
        <dbReference type="EMBL" id="THG36421.1"/>
    </source>
</evidence>
<dbReference type="RefSeq" id="WP_136421159.1">
    <property type="nucleotide sequence ID" value="NZ_SSSN01000001.1"/>
</dbReference>
<protein>
    <submittedName>
        <fullName evidence="1">Uncharacterized protein</fullName>
    </submittedName>
</protein>
<proteinExistence type="predicted"/>
<dbReference type="Proteomes" id="UP000307380">
    <property type="component" value="Unassembled WGS sequence"/>
</dbReference>
<gene>
    <name evidence="1" type="ORF">E6C70_00385</name>
</gene>
<dbReference type="EMBL" id="SSSN01000001">
    <property type="protein sequence ID" value="THG36421.1"/>
    <property type="molecule type" value="Genomic_DNA"/>
</dbReference>
<dbReference type="OrthoDB" id="5005615at2"/>
<name>A0A4S4G182_9MICO</name>